<feature type="domain" description="RNase H type-1" evidence="1">
    <location>
        <begin position="8"/>
        <end position="110"/>
    </location>
</feature>
<evidence type="ECO:0000313" key="2">
    <source>
        <dbReference type="EMBL" id="KAE8662442.1"/>
    </source>
</evidence>
<dbReference type="Gene3D" id="3.30.420.10">
    <property type="entry name" value="Ribonuclease H-like superfamily/Ribonuclease H"/>
    <property type="match status" value="1"/>
</dbReference>
<dbReference type="GO" id="GO:0004523">
    <property type="term" value="F:RNA-DNA hybrid ribonuclease activity"/>
    <property type="evidence" value="ECO:0007669"/>
    <property type="project" value="InterPro"/>
</dbReference>
<dbReference type="InterPro" id="IPR044730">
    <property type="entry name" value="RNase_H-like_dom_plant"/>
</dbReference>
<dbReference type="CDD" id="cd06222">
    <property type="entry name" value="RNase_H_like"/>
    <property type="match status" value="1"/>
</dbReference>
<dbReference type="InterPro" id="IPR053151">
    <property type="entry name" value="RNase_H-like"/>
</dbReference>
<protein>
    <recommendedName>
        <fullName evidence="1">RNase H type-1 domain-containing protein</fullName>
    </recommendedName>
</protein>
<dbReference type="SUPFAM" id="SSF53098">
    <property type="entry name" value="Ribonuclease H-like"/>
    <property type="match status" value="1"/>
</dbReference>
<evidence type="ECO:0000313" key="3">
    <source>
        <dbReference type="Proteomes" id="UP000436088"/>
    </source>
</evidence>
<name>A0A6A2WP59_HIBSY</name>
<dbReference type="PANTHER" id="PTHR47723">
    <property type="entry name" value="OS05G0353850 PROTEIN"/>
    <property type="match status" value="1"/>
</dbReference>
<reference evidence="2" key="1">
    <citation type="submission" date="2019-09" db="EMBL/GenBank/DDBJ databases">
        <title>Draft genome information of white flower Hibiscus syriacus.</title>
        <authorList>
            <person name="Kim Y.-M."/>
        </authorList>
    </citation>
    <scope>NUCLEOTIDE SEQUENCE [LARGE SCALE GENOMIC DNA]</scope>
    <source>
        <strain evidence="2">YM2019G1</strain>
    </source>
</reference>
<keyword evidence="3" id="KW-1185">Reference proteome</keyword>
<proteinExistence type="predicted"/>
<dbReference type="InterPro" id="IPR036397">
    <property type="entry name" value="RNaseH_sf"/>
</dbReference>
<dbReference type="InterPro" id="IPR002156">
    <property type="entry name" value="RNaseH_domain"/>
</dbReference>
<gene>
    <name evidence="2" type="ORF">F3Y22_tig00113337pilonHSYRG00072</name>
</gene>
<dbReference type="EMBL" id="VEPZ02001705">
    <property type="protein sequence ID" value="KAE8662442.1"/>
    <property type="molecule type" value="Genomic_DNA"/>
</dbReference>
<dbReference type="Proteomes" id="UP000436088">
    <property type="component" value="Unassembled WGS sequence"/>
</dbReference>
<accession>A0A6A2WP59</accession>
<comment type="caution">
    <text evidence="2">The sequence shown here is derived from an EMBL/GenBank/DDBJ whole genome shotgun (WGS) entry which is preliminary data.</text>
</comment>
<dbReference type="GO" id="GO:0003676">
    <property type="term" value="F:nucleic acid binding"/>
    <property type="evidence" value="ECO:0007669"/>
    <property type="project" value="InterPro"/>
</dbReference>
<dbReference type="AlphaFoldDB" id="A0A6A2WP59"/>
<dbReference type="InterPro" id="IPR012337">
    <property type="entry name" value="RNaseH-like_sf"/>
</dbReference>
<organism evidence="2 3">
    <name type="scientific">Hibiscus syriacus</name>
    <name type="common">Rose of Sharon</name>
    <dbReference type="NCBI Taxonomy" id="106335"/>
    <lineage>
        <taxon>Eukaryota</taxon>
        <taxon>Viridiplantae</taxon>
        <taxon>Streptophyta</taxon>
        <taxon>Embryophyta</taxon>
        <taxon>Tracheophyta</taxon>
        <taxon>Spermatophyta</taxon>
        <taxon>Magnoliopsida</taxon>
        <taxon>eudicotyledons</taxon>
        <taxon>Gunneridae</taxon>
        <taxon>Pentapetalae</taxon>
        <taxon>rosids</taxon>
        <taxon>malvids</taxon>
        <taxon>Malvales</taxon>
        <taxon>Malvaceae</taxon>
        <taxon>Malvoideae</taxon>
        <taxon>Hibiscus</taxon>
    </lineage>
</organism>
<sequence>MIMVQLGCVFGSSQRDWIFGSSRSLGKCLILNAELWAIYDALRHAWRLGYRQIELESDNLEAVSGILNPRAKQQRNALFIVIKALLQRDWEVCIRHIRPIHNAVVDRVASLV</sequence>
<dbReference type="PANTHER" id="PTHR47723:SF13">
    <property type="entry name" value="PUTATIVE-RELATED"/>
    <property type="match status" value="1"/>
</dbReference>
<evidence type="ECO:0000259" key="1">
    <source>
        <dbReference type="Pfam" id="PF13456"/>
    </source>
</evidence>
<dbReference type="Pfam" id="PF13456">
    <property type="entry name" value="RVT_3"/>
    <property type="match status" value="1"/>
</dbReference>